<dbReference type="EMBL" id="JAJPDJ010000072">
    <property type="protein sequence ID" value="MCD7139356.1"/>
    <property type="molecule type" value="Genomic_DNA"/>
</dbReference>
<organism evidence="2 3">
    <name type="scientific">Limosilactobacillus balticus</name>
    <dbReference type="NCBI Taxonomy" id="2759747"/>
    <lineage>
        <taxon>Bacteria</taxon>
        <taxon>Bacillati</taxon>
        <taxon>Bacillota</taxon>
        <taxon>Bacilli</taxon>
        <taxon>Lactobacillales</taxon>
        <taxon>Lactobacillaceae</taxon>
        <taxon>Limosilactobacillus</taxon>
    </lineage>
</organism>
<name>A0ABS8RE93_9LACO</name>
<reference evidence="2 3" key="1">
    <citation type="submission" date="2021-12" db="EMBL/GenBank/DDBJ databases">
        <title>A phylogenomic analysis of Limosilactobacillus reuteri reveals ancient and stable evolutionary relationships with rodents and birds and zoonotic transmission to humans.</title>
        <authorList>
            <person name="Li F."/>
            <person name="Li X."/>
            <person name="Cheng C."/>
            <person name="Tollenaar S."/>
            <person name="Zhang J.S."/>
            <person name="Simpson D."/>
            <person name="Tasseva G."/>
            <person name="Perez-Munoz M.E."/>
            <person name="Frese S."/>
            <person name="Gaenzle M.G."/>
            <person name="Walter J."/>
            <person name="Zheng J."/>
        </authorList>
    </citation>
    <scope>NUCLEOTIDE SEQUENCE [LARGE SCALE GENOMIC DNA]</scope>
    <source>
        <strain evidence="2 3">WF-AF5-A</strain>
    </source>
</reference>
<sequence length="222" mass="25696">MQIVSDALLLIGFFSLIAAIIYGIRWFRNRKNKKSKEYKKNKRFTIISLIILFSAVWFVGSVEDYIDQHSQQTTQTEKNITTNNSQTEYLENKEDFIRVFTSLGIKTEDLSKAEGNEWRDAIRNEGENFSASVSVKKIEDNHRSEIIKVKELSDQLHQLDQKIQQNDYPSKADKETIHEAYLNLKHFATHATDLGGSFETYVQEHNDLDRKMGDSAEALKDL</sequence>
<keyword evidence="1" id="KW-0472">Membrane</keyword>
<keyword evidence="3" id="KW-1185">Reference proteome</keyword>
<evidence type="ECO:0000256" key="1">
    <source>
        <dbReference type="SAM" id="Phobius"/>
    </source>
</evidence>
<keyword evidence="1" id="KW-1133">Transmembrane helix</keyword>
<gene>
    <name evidence="2" type="ORF">LTY59_09115</name>
</gene>
<feature type="transmembrane region" description="Helical" evidence="1">
    <location>
        <begin position="6"/>
        <end position="24"/>
    </location>
</feature>
<dbReference type="RefSeq" id="WP_182588409.1">
    <property type="nucleotide sequence ID" value="NZ_JACIVH010000041.1"/>
</dbReference>
<evidence type="ECO:0000313" key="2">
    <source>
        <dbReference type="EMBL" id="MCD7139356.1"/>
    </source>
</evidence>
<feature type="transmembrane region" description="Helical" evidence="1">
    <location>
        <begin position="44"/>
        <end position="62"/>
    </location>
</feature>
<protein>
    <submittedName>
        <fullName evidence="2">Uncharacterized protein</fullName>
    </submittedName>
</protein>
<keyword evidence="1" id="KW-0812">Transmembrane</keyword>
<accession>A0ABS8RE93</accession>
<proteinExistence type="predicted"/>
<evidence type="ECO:0000313" key="3">
    <source>
        <dbReference type="Proteomes" id="UP001200032"/>
    </source>
</evidence>
<comment type="caution">
    <text evidence="2">The sequence shown here is derived from an EMBL/GenBank/DDBJ whole genome shotgun (WGS) entry which is preliminary data.</text>
</comment>
<dbReference type="Proteomes" id="UP001200032">
    <property type="component" value="Unassembled WGS sequence"/>
</dbReference>